<organism evidence="2 3">
    <name type="scientific">Pseudonocardia halophobica</name>
    <dbReference type="NCBI Taxonomy" id="29401"/>
    <lineage>
        <taxon>Bacteria</taxon>
        <taxon>Bacillati</taxon>
        <taxon>Actinomycetota</taxon>
        <taxon>Actinomycetes</taxon>
        <taxon>Pseudonocardiales</taxon>
        <taxon>Pseudonocardiaceae</taxon>
        <taxon>Pseudonocardia</taxon>
    </lineage>
</organism>
<keyword evidence="1" id="KW-0812">Transmembrane</keyword>
<sequence>MIGPLPGHVGRGPFPVRPAIIGYLQEIPRADLPGSAAVWLAAGLPLLVGGAAATMLSRAR</sequence>
<reference evidence="2" key="1">
    <citation type="journal article" date="2014" name="Int. J. Syst. Evol. Microbiol.">
        <title>Complete genome sequence of Corynebacterium casei LMG S-19264T (=DSM 44701T), isolated from a smear-ripened cheese.</title>
        <authorList>
            <consortium name="US DOE Joint Genome Institute (JGI-PGF)"/>
            <person name="Walter F."/>
            <person name="Albersmeier A."/>
            <person name="Kalinowski J."/>
            <person name="Ruckert C."/>
        </authorList>
    </citation>
    <scope>NUCLEOTIDE SEQUENCE</scope>
    <source>
        <strain evidence="2">VKM Ac-1069</strain>
    </source>
</reference>
<gene>
    <name evidence="2" type="ORF">GCM10017577_30380</name>
</gene>
<keyword evidence="1" id="KW-1133">Transmembrane helix</keyword>
<dbReference type="RefSeq" id="WP_037045222.1">
    <property type="nucleotide sequence ID" value="NZ_BSFQ01000011.1"/>
</dbReference>
<evidence type="ECO:0000313" key="2">
    <source>
        <dbReference type="EMBL" id="GLL11897.1"/>
    </source>
</evidence>
<reference evidence="2" key="2">
    <citation type="submission" date="2023-01" db="EMBL/GenBank/DDBJ databases">
        <authorList>
            <person name="Sun Q."/>
            <person name="Evtushenko L."/>
        </authorList>
    </citation>
    <scope>NUCLEOTIDE SEQUENCE</scope>
    <source>
        <strain evidence="2">VKM Ac-1069</strain>
    </source>
</reference>
<dbReference type="EMBL" id="BSFQ01000011">
    <property type="protein sequence ID" value="GLL11897.1"/>
    <property type="molecule type" value="Genomic_DNA"/>
</dbReference>
<keyword evidence="3" id="KW-1185">Reference proteome</keyword>
<accession>A0A9W6L1C3</accession>
<protein>
    <submittedName>
        <fullName evidence="2">Uncharacterized protein</fullName>
    </submittedName>
</protein>
<evidence type="ECO:0000256" key="1">
    <source>
        <dbReference type="SAM" id="Phobius"/>
    </source>
</evidence>
<comment type="caution">
    <text evidence="2">The sequence shown here is derived from an EMBL/GenBank/DDBJ whole genome shotgun (WGS) entry which is preliminary data.</text>
</comment>
<dbReference type="AlphaFoldDB" id="A0A9W6L1C3"/>
<keyword evidence="1" id="KW-0472">Membrane</keyword>
<name>A0A9W6L1C3_9PSEU</name>
<proteinExistence type="predicted"/>
<dbReference type="Proteomes" id="UP001143463">
    <property type="component" value="Unassembled WGS sequence"/>
</dbReference>
<evidence type="ECO:0000313" key="3">
    <source>
        <dbReference type="Proteomes" id="UP001143463"/>
    </source>
</evidence>
<feature type="transmembrane region" description="Helical" evidence="1">
    <location>
        <begin position="36"/>
        <end position="56"/>
    </location>
</feature>